<sequence length="781" mass="87973">MLNRKKKIMLITSTIGITTAISASTVIHMNSANTKGFKFKINPGTTRNFIADSVDLTKTEPAATDINVPILKNPPIVKPIIQKDPLKTEIIPKIDDKKKEIKNPILPKSTNSPKSDILPKKDEKPSQPTLEITDPTLKPKPAPTETRVIIKDNIKYFVEVTPLPPRVNKKSDIEKGIVNRKNYRAEFTPDVHKISGALTPENIAASVANAQANGKIQDLTFGATSSYRPILEDPNRDLARKQNYLDNVGSADEQMAGLWARYFQLLKNKETIYKYVDDIARSHFEEWWNSKETISWDQSNGRQTVPLGHFLLIMHIDHTKITKLSKQVLDELAQGNVIPKDGGNLSVNENGEWVSHTFKPPYNAVLARTKNENQHFRVLGNNKDDFRTPNQIEKGKYTNWNDVDKTNYYASIGINEISGGGISVTEYTRKEKIEGENREKATVVTIDVSVPNAYRHAKSIMEKFISKGIEITGYRIKGIGLSGDQNMDHILAALPQELPLLELFFESRNTSALRKIHNKKIDELGLYTNNKVNSLADDWSFNPWALNNVAWLNMNDYNVSFSYSPRDTIYTVITFDNLAFDPEDLGPNGSLDKINDGLRMAYWSRNNERIFQGGWGSGNKPDRHAASNSYTMGLDLSRIPSIKSLRGLIFTNEDNPSEKRMLNKIKLFNNSDTFQIATTEMNEAQFDEILIKQTSMPRSKIMFSNGSATQKIKIIPTSNDNTLSSSGLRNLSVLMQFSDGNFSKSSTEIIVPEGSHSLLNTLRNSGFNARFESEDDLYEPY</sequence>
<feature type="domain" description="IgG-blocking virulence" evidence="3">
    <location>
        <begin position="366"/>
        <end position="565"/>
    </location>
</feature>
<keyword evidence="2" id="KW-0732">Signal</keyword>
<organism evidence="6 7">
    <name type="scientific">Mycoplasmopsis canis</name>
    <dbReference type="NCBI Taxonomy" id="29555"/>
    <lineage>
        <taxon>Bacteria</taxon>
        <taxon>Bacillati</taxon>
        <taxon>Mycoplasmatota</taxon>
        <taxon>Mycoplasmoidales</taxon>
        <taxon>Metamycoplasmataceae</taxon>
        <taxon>Mycoplasmopsis</taxon>
    </lineage>
</organism>
<accession>A0A449ARS7</accession>
<evidence type="ECO:0000256" key="1">
    <source>
        <dbReference type="SAM" id="MobiDB-lite"/>
    </source>
</evidence>
<evidence type="ECO:0000313" key="7">
    <source>
        <dbReference type="Proteomes" id="UP000290495"/>
    </source>
</evidence>
<reference evidence="6 7" key="1">
    <citation type="submission" date="2019-01" db="EMBL/GenBank/DDBJ databases">
        <authorList>
            <consortium name="Pathogen Informatics"/>
        </authorList>
    </citation>
    <scope>NUCLEOTIDE SEQUENCE [LARGE SCALE GENOMIC DNA]</scope>
    <source>
        <strain evidence="6 7">NCTC10146</strain>
    </source>
</reference>
<dbReference type="InterPro" id="IPR058860">
    <property type="entry name" value="MIB_M2"/>
</dbReference>
<dbReference type="RefSeq" id="WP_004795166.1">
    <property type="nucleotide sequence ID" value="NZ_LR215010.1"/>
</dbReference>
<evidence type="ECO:0000259" key="4">
    <source>
        <dbReference type="Pfam" id="PF26361"/>
    </source>
</evidence>
<dbReference type="NCBIfam" id="TIGR04526">
    <property type="entry name" value="predic_Ig_block"/>
    <property type="match status" value="1"/>
</dbReference>
<protein>
    <recommendedName>
        <fullName evidence="8">Immunoglobulin-blocking virulence protein</fullName>
    </recommendedName>
</protein>
<evidence type="ECO:0000313" key="6">
    <source>
        <dbReference type="EMBL" id="VEU69190.1"/>
    </source>
</evidence>
<dbReference type="EMBL" id="LR215010">
    <property type="protein sequence ID" value="VEU69190.1"/>
    <property type="molecule type" value="Genomic_DNA"/>
</dbReference>
<evidence type="ECO:0000256" key="2">
    <source>
        <dbReference type="SAM" id="SignalP"/>
    </source>
</evidence>
<feature type="domain" description="Mycoplasma immunoglobulin binding protein M2" evidence="5">
    <location>
        <begin position="575"/>
        <end position="769"/>
    </location>
</feature>
<gene>
    <name evidence="6" type="ORF">NCTC10146_00678</name>
</gene>
<dbReference type="InterPro" id="IPR030941">
    <property type="entry name" value="Predic_Ig_block"/>
</dbReference>
<feature type="chain" id="PRO_5019279117" description="Immunoglobulin-blocking virulence protein" evidence="2">
    <location>
        <begin position="23"/>
        <end position="781"/>
    </location>
</feature>
<dbReference type="AlphaFoldDB" id="A0A449ARS7"/>
<dbReference type="Pfam" id="PF26360">
    <property type="entry name" value="MIB_M1"/>
    <property type="match status" value="1"/>
</dbReference>
<dbReference type="NCBIfam" id="TIGR04524">
    <property type="entry name" value="mycoplas_M_dom"/>
    <property type="match status" value="1"/>
</dbReference>
<dbReference type="InterPro" id="IPR058861">
    <property type="entry name" value="MIB_arm"/>
</dbReference>
<dbReference type="Proteomes" id="UP000290495">
    <property type="component" value="Chromosome"/>
</dbReference>
<dbReference type="Pfam" id="PF26361">
    <property type="entry name" value="MIB_arm"/>
    <property type="match status" value="1"/>
</dbReference>
<evidence type="ECO:0000259" key="5">
    <source>
        <dbReference type="Pfam" id="PF26364"/>
    </source>
</evidence>
<proteinExistence type="predicted"/>
<feature type="region of interest" description="Disordered" evidence="1">
    <location>
        <begin position="101"/>
        <end position="142"/>
    </location>
</feature>
<evidence type="ECO:0000259" key="3">
    <source>
        <dbReference type="Pfam" id="PF26360"/>
    </source>
</evidence>
<dbReference type="InterPro" id="IPR030942">
    <property type="entry name" value="Mycoplas_M_dom"/>
</dbReference>
<evidence type="ECO:0008006" key="8">
    <source>
        <dbReference type="Google" id="ProtNLM"/>
    </source>
</evidence>
<dbReference type="Pfam" id="PF26364">
    <property type="entry name" value="MIB_M2"/>
    <property type="match status" value="1"/>
</dbReference>
<name>A0A449ARS7_9BACT</name>
<feature type="domain" description="Mycoplasma immunoglobulin binding protein arm" evidence="4">
    <location>
        <begin position="200"/>
        <end position="361"/>
    </location>
</feature>
<feature type="signal peptide" evidence="2">
    <location>
        <begin position="1"/>
        <end position="22"/>
    </location>
</feature>